<evidence type="ECO:0000313" key="4">
    <source>
        <dbReference type="Proteomes" id="UP001224775"/>
    </source>
</evidence>
<keyword evidence="4" id="KW-1185">Reference proteome</keyword>
<organism evidence="3 4">
    <name type="scientific">Skeletonema marinoi</name>
    <dbReference type="NCBI Taxonomy" id="267567"/>
    <lineage>
        <taxon>Eukaryota</taxon>
        <taxon>Sar</taxon>
        <taxon>Stramenopiles</taxon>
        <taxon>Ochrophyta</taxon>
        <taxon>Bacillariophyta</taxon>
        <taxon>Coscinodiscophyceae</taxon>
        <taxon>Thalassiosirophycidae</taxon>
        <taxon>Thalassiosirales</taxon>
        <taxon>Skeletonemataceae</taxon>
        <taxon>Skeletonema</taxon>
        <taxon>Skeletonema marinoi-dohrnii complex</taxon>
    </lineage>
</organism>
<feature type="chain" id="PRO_5042229113" evidence="2">
    <location>
        <begin position="25"/>
        <end position="355"/>
    </location>
</feature>
<gene>
    <name evidence="3" type="ORF">QTG54_008990</name>
</gene>
<evidence type="ECO:0000256" key="2">
    <source>
        <dbReference type="SAM" id="SignalP"/>
    </source>
</evidence>
<dbReference type="EMBL" id="JATAAI010000016">
    <property type="protein sequence ID" value="KAK1740040.1"/>
    <property type="molecule type" value="Genomic_DNA"/>
</dbReference>
<dbReference type="AlphaFoldDB" id="A0AAD9DBX1"/>
<feature type="signal peptide" evidence="2">
    <location>
        <begin position="1"/>
        <end position="24"/>
    </location>
</feature>
<proteinExistence type="predicted"/>
<dbReference type="Proteomes" id="UP001224775">
    <property type="component" value="Unassembled WGS sequence"/>
</dbReference>
<keyword evidence="2" id="KW-0732">Signal</keyword>
<accession>A0AAD9DBX1</accession>
<comment type="caution">
    <text evidence="3">The sequence shown here is derived from an EMBL/GenBank/DDBJ whole genome shotgun (WGS) entry which is preliminary data.</text>
</comment>
<reference evidence="3" key="1">
    <citation type="submission" date="2023-06" db="EMBL/GenBank/DDBJ databases">
        <title>Survivors Of The Sea: Transcriptome response of Skeletonema marinoi to long-term dormancy.</title>
        <authorList>
            <person name="Pinder M.I.M."/>
            <person name="Kourtchenko O."/>
            <person name="Robertson E.K."/>
            <person name="Larsson T."/>
            <person name="Maumus F."/>
            <person name="Osuna-Cruz C.M."/>
            <person name="Vancaester E."/>
            <person name="Stenow R."/>
            <person name="Vandepoele K."/>
            <person name="Ploug H."/>
            <person name="Bruchert V."/>
            <person name="Godhe A."/>
            <person name="Topel M."/>
        </authorList>
    </citation>
    <scope>NUCLEOTIDE SEQUENCE</scope>
    <source>
        <strain evidence="3">R05AC</strain>
    </source>
</reference>
<protein>
    <submittedName>
        <fullName evidence="3">Uncharacterized protein</fullName>
    </submittedName>
</protein>
<feature type="region of interest" description="Disordered" evidence="1">
    <location>
        <begin position="303"/>
        <end position="340"/>
    </location>
</feature>
<sequence length="355" mass="39492">MKPPSTVVMVLFTGMASVVIQTEAATRASAAVYGYCMGCTEWKEKNDNFLPAVVKTASPVATYRSDFIPWPTAASLRFLSAAPAVVPISKEENREVDFRAPSMPLVTTKRMASSSPTPQKDQLLESDLPNEEESFLRLYVLVVAVATCVLTYAEKEDKLSSSSDEDDFDMLELAPTIDDEDEHEDVTVVRTMETKSRSILVGSFSCEGKCVMRKQKAEKRVHFQDLPPQEEDSKSQRTIFFSPKASIPTPYDDSKDSMPLRYTCNNNNFQDMVSVEILKLLLDDPVEKSDTSAVMPNNFAAAAAATENKEEESQDVVEASSTTPKELDENETSSADSSMMNEYEDFLFQVRHSLQ</sequence>
<name>A0AAD9DBX1_9STRA</name>
<evidence type="ECO:0000313" key="3">
    <source>
        <dbReference type="EMBL" id="KAK1740040.1"/>
    </source>
</evidence>
<evidence type="ECO:0000256" key="1">
    <source>
        <dbReference type="SAM" id="MobiDB-lite"/>
    </source>
</evidence>